<reference evidence="4" key="1">
    <citation type="submission" date="2024-05" db="EMBL/GenBank/DDBJ databases">
        <title>30 novel species of actinomycetes from the DSMZ collection.</title>
        <authorList>
            <person name="Nouioui I."/>
        </authorList>
    </citation>
    <scope>NUCLEOTIDE SEQUENCE</scope>
    <source>
        <strain evidence="4">DSM 3412</strain>
    </source>
</reference>
<dbReference type="Gene3D" id="3.30.70.250">
    <property type="entry name" value="Malonyl-CoA ACP transacylase, ACP-binding"/>
    <property type="match status" value="1"/>
</dbReference>
<dbReference type="PANTHER" id="PTHR43775">
    <property type="entry name" value="FATTY ACID SYNTHASE"/>
    <property type="match status" value="1"/>
</dbReference>
<dbReference type="InterPro" id="IPR014043">
    <property type="entry name" value="Acyl_transferase_dom"/>
</dbReference>
<dbReference type="InterPro" id="IPR001227">
    <property type="entry name" value="Ac_transferase_dom_sf"/>
</dbReference>
<dbReference type="SMART" id="SM00827">
    <property type="entry name" value="PKS_AT"/>
    <property type="match status" value="1"/>
</dbReference>
<feature type="non-terminal residue" evidence="4">
    <location>
        <position position="1"/>
    </location>
</feature>
<protein>
    <submittedName>
        <fullName evidence="4">Acyltransferase domain-containing protein</fullName>
    </submittedName>
</protein>
<dbReference type="EMBL" id="JAVRFJ010000122">
    <property type="protein sequence ID" value="MDT0574474.1"/>
    <property type="molecule type" value="Genomic_DNA"/>
</dbReference>
<feature type="non-terminal residue" evidence="4">
    <location>
        <position position="156"/>
    </location>
</feature>
<evidence type="ECO:0000256" key="2">
    <source>
        <dbReference type="ARBA" id="ARBA00023268"/>
    </source>
</evidence>
<keyword evidence="4" id="KW-0012">Acyltransferase</keyword>
<evidence type="ECO:0000259" key="3">
    <source>
        <dbReference type="SMART" id="SM00827"/>
    </source>
</evidence>
<dbReference type="Gene3D" id="3.40.366.10">
    <property type="entry name" value="Malonyl-Coenzyme A Acyl Carrier Protein, domain 2"/>
    <property type="match status" value="1"/>
</dbReference>
<evidence type="ECO:0000256" key="1">
    <source>
        <dbReference type="ARBA" id="ARBA00022679"/>
    </source>
</evidence>
<dbReference type="PANTHER" id="PTHR43775:SF51">
    <property type="entry name" value="INACTIVE PHENOLPHTHIOCEROL SYNTHESIS POLYKETIDE SYNTHASE TYPE I PKS1-RELATED"/>
    <property type="match status" value="1"/>
</dbReference>
<keyword evidence="5" id="KW-1185">Reference proteome</keyword>
<sequence>AVNGPRAVVLSGAEAAVMPVVEVLRGRGVKTKRLDVSHAFHSPLMEPMLAEFGAVVEGLSFHAPSLGVVSNVTGAVASAEELCVPEYWVRHVREAVRFGDGVEALVAAGVSSFVELGPDGVLSAMARESLAEGSDVACVPVMRRDRDEVREFLTGL</sequence>
<keyword evidence="1" id="KW-0808">Transferase</keyword>
<dbReference type="InterPro" id="IPR050091">
    <property type="entry name" value="PKS_NRPS_Biosynth_Enz"/>
</dbReference>
<organism evidence="4 5">
    <name type="scientific">Streptomyces gottesmaniae</name>
    <dbReference type="NCBI Taxonomy" id="3075518"/>
    <lineage>
        <taxon>Bacteria</taxon>
        <taxon>Bacillati</taxon>
        <taxon>Actinomycetota</taxon>
        <taxon>Actinomycetes</taxon>
        <taxon>Kitasatosporales</taxon>
        <taxon>Streptomycetaceae</taxon>
        <taxon>Streptomyces</taxon>
    </lineage>
</organism>
<dbReference type="Pfam" id="PF00698">
    <property type="entry name" value="Acyl_transf_1"/>
    <property type="match status" value="1"/>
</dbReference>
<dbReference type="RefSeq" id="WP_311593607.1">
    <property type="nucleotide sequence ID" value="NZ_JAVRFJ010000122.1"/>
</dbReference>
<dbReference type="Proteomes" id="UP001180737">
    <property type="component" value="Unassembled WGS sequence"/>
</dbReference>
<evidence type="ECO:0000313" key="4">
    <source>
        <dbReference type="EMBL" id="MDT0574474.1"/>
    </source>
</evidence>
<keyword evidence="2" id="KW-0511">Multifunctional enzyme</keyword>
<name>A0ABU2ZDV5_9ACTN</name>
<accession>A0ABU2ZDV5</accession>
<evidence type="ECO:0000313" key="5">
    <source>
        <dbReference type="Proteomes" id="UP001180737"/>
    </source>
</evidence>
<gene>
    <name evidence="4" type="ORF">RM704_44670</name>
</gene>
<dbReference type="SUPFAM" id="SSF52151">
    <property type="entry name" value="FabD/lysophospholipase-like"/>
    <property type="match status" value="1"/>
</dbReference>
<dbReference type="InterPro" id="IPR016035">
    <property type="entry name" value="Acyl_Trfase/lysoPLipase"/>
</dbReference>
<comment type="caution">
    <text evidence="4">The sequence shown here is derived from an EMBL/GenBank/DDBJ whole genome shotgun (WGS) entry which is preliminary data.</text>
</comment>
<proteinExistence type="predicted"/>
<dbReference type="GO" id="GO:0016746">
    <property type="term" value="F:acyltransferase activity"/>
    <property type="evidence" value="ECO:0007669"/>
    <property type="project" value="UniProtKB-KW"/>
</dbReference>
<feature type="domain" description="Malonyl-CoA:ACP transacylase (MAT)" evidence="3">
    <location>
        <begin position="1"/>
        <end position="146"/>
    </location>
</feature>